<organism evidence="2 3">
    <name type="scientific">Aminobacter aganoensis</name>
    <dbReference type="NCBI Taxonomy" id="83264"/>
    <lineage>
        <taxon>Bacteria</taxon>
        <taxon>Pseudomonadati</taxon>
        <taxon>Pseudomonadota</taxon>
        <taxon>Alphaproteobacteria</taxon>
        <taxon>Hyphomicrobiales</taxon>
        <taxon>Phyllobacteriaceae</taxon>
        <taxon>Aminobacter</taxon>
    </lineage>
</organism>
<accession>A0A7X0F6L0</accession>
<gene>
    <name evidence="2" type="ORF">GGR00_001761</name>
</gene>
<dbReference type="Pfam" id="PF06568">
    <property type="entry name" value="YjiS-like"/>
    <property type="match status" value="1"/>
</dbReference>
<evidence type="ECO:0000259" key="1">
    <source>
        <dbReference type="Pfam" id="PF06568"/>
    </source>
</evidence>
<dbReference type="InterPro" id="IPR009506">
    <property type="entry name" value="YjiS-like"/>
</dbReference>
<sequence length="67" mass="7639">MTPNTRSATAPGRLPLAAFGRVLAFLARGYDRHLQRLDLSELTDTQLDDIGLSRRDVTREVARPFWR</sequence>
<dbReference type="EMBL" id="JACHOU010000003">
    <property type="protein sequence ID" value="MBB6353987.1"/>
    <property type="molecule type" value="Genomic_DNA"/>
</dbReference>
<evidence type="ECO:0000313" key="3">
    <source>
        <dbReference type="Proteomes" id="UP000536262"/>
    </source>
</evidence>
<name>A0A7X0F6L0_9HYPH</name>
<dbReference type="AlphaFoldDB" id="A0A7X0F6L0"/>
<proteinExistence type="predicted"/>
<evidence type="ECO:0000313" key="2">
    <source>
        <dbReference type="EMBL" id="MBB6353987.1"/>
    </source>
</evidence>
<protein>
    <submittedName>
        <fullName evidence="2">Uncharacterized protein YjiS (DUF1127 family)</fullName>
    </submittedName>
</protein>
<comment type="caution">
    <text evidence="2">The sequence shown here is derived from an EMBL/GenBank/DDBJ whole genome shotgun (WGS) entry which is preliminary data.</text>
</comment>
<dbReference type="RefSeq" id="WP_184699215.1">
    <property type="nucleotide sequence ID" value="NZ_BAABEG010000001.1"/>
</dbReference>
<keyword evidence="3" id="KW-1185">Reference proteome</keyword>
<reference evidence="2 3" key="1">
    <citation type="submission" date="2020-08" db="EMBL/GenBank/DDBJ databases">
        <title>Genomic Encyclopedia of Type Strains, Phase IV (KMG-IV): sequencing the most valuable type-strain genomes for metagenomic binning, comparative biology and taxonomic classification.</title>
        <authorList>
            <person name="Goeker M."/>
        </authorList>
    </citation>
    <scope>NUCLEOTIDE SEQUENCE [LARGE SCALE GENOMIC DNA]</scope>
    <source>
        <strain evidence="2 3">DSM 7051</strain>
    </source>
</reference>
<feature type="domain" description="YjiS-like" evidence="1">
    <location>
        <begin position="26"/>
        <end position="57"/>
    </location>
</feature>
<dbReference type="Proteomes" id="UP000536262">
    <property type="component" value="Unassembled WGS sequence"/>
</dbReference>